<evidence type="ECO:0000313" key="2">
    <source>
        <dbReference type="Proteomes" id="UP000481153"/>
    </source>
</evidence>
<dbReference type="AlphaFoldDB" id="A0A6G0WW60"/>
<protein>
    <submittedName>
        <fullName evidence="1">Uncharacterized protein</fullName>
    </submittedName>
</protein>
<sequence length="203" mass="22970">MKAAPRYRLACGWDACDVQHHASKTKPRCQYRLFRGPLDSFQVLSERICNQIQTRLNMSCFFPLLTALILQQSATLPKKQQKTALRSTGRKMTSKTTILKPICPLLPSLLGGSTSCSGRVCSWRDWQSPRGEETTPQKRLIGRRVRFSFPTKAGRVVDDEADVSCVKQRRQPNEQLSFDHLSSHQERHGGQLFSLALLLAVDD</sequence>
<dbReference type="EMBL" id="VJMJ01000140">
    <property type="protein sequence ID" value="KAF0731714.1"/>
    <property type="molecule type" value="Genomic_DNA"/>
</dbReference>
<gene>
    <name evidence="1" type="ORF">Ae201684_011018</name>
</gene>
<organism evidence="1 2">
    <name type="scientific">Aphanomyces euteiches</name>
    <dbReference type="NCBI Taxonomy" id="100861"/>
    <lineage>
        <taxon>Eukaryota</taxon>
        <taxon>Sar</taxon>
        <taxon>Stramenopiles</taxon>
        <taxon>Oomycota</taxon>
        <taxon>Saprolegniomycetes</taxon>
        <taxon>Saprolegniales</taxon>
        <taxon>Verrucalvaceae</taxon>
        <taxon>Aphanomyces</taxon>
    </lineage>
</organism>
<reference evidence="1 2" key="1">
    <citation type="submission" date="2019-07" db="EMBL/GenBank/DDBJ databases">
        <title>Genomics analysis of Aphanomyces spp. identifies a new class of oomycete effector associated with host adaptation.</title>
        <authorList>
            <person name="Gaulin E."/>
        </authorList>
    </citation>
    <scope>NUCLEOTIDE SEQUENCE [LARGE SCALE GENOMIC DNA]</scope>
    <source>
        <strain evidence="1 2">ATCC 201684</strain>
    </source>
</reference>
<accession>A0A6G0WW60</accession>
<keyword evidence="2" id="KW-1185">Reference proteome</keyword>
<comment type="caution">
    <text evidence="1">The sequence shown here is derived from an EMBL/GenBank/DDBJ whole genome shotgun (WGS) entry which is preliminary data.</text>
</comment>
<evidence type="ECO:0000313" key="1">
    <source>
        <dbReference type="EMBL" id="KAF0731714.1"/>
    </source>
</evidence>
<dbReference type="Proteomes" id="UP000481153">
    <property type="component" value="Unassembled WGS sequence"/>
</dbReference>
<proteinExistence type="predicted"/>
<name>A0A6G0WW60_9STRA</name>